<gene>
    <name evidence="3" type="primary">GGN</name>
</gene>
<dbReference type="GO" id="GO:0031625">
    <property type="term" value="F:ubiquitin protein ligase binding"/>
    <property type="evidence" value="ECO:0007669"/>
    <property type="project" value="TreeGrafter"/>
</dbReference>
<sequence length="888" mass="94925">MGNVQWEATQESEATKDGEEKANPDRSKTNQRSSATKQETGCLSLNPWNRKGSSQPMEPEDVCQPQGNEPGGGDRQAGATEMEKSHSKKSKPKQSSTWAQNSPSGAIKEASLCDKELKTERQGLACLSGADLQTGQNTGSVLQEDQKGLKPALKPPQVVASDPKDLGARRAAAKGKSKAENACLGKNPASLSLQPEKIMELGLAIAADEDGAETKVYWAQRIKASPKDEADHEEPLPESVPCGQKVPTSSLRILAPFNMTEDTLVGLRFMQETDTNRPAPSSGAASPGGKKALLLWGSGQWEIEQMGQRDNTPGSDGDSKGPAPASHLLAEHPTMSSSLVETCPASGSEAEAGAKNEAAGAEVVSSETMQELLERGLNFLYKVTIQPGQWPPSIKAVKPKAGLIPSGISYADVLKQCPQKKAPASTLVLPQALHHLTTPGKKLPSFKGLEGSNPEDFSSLSQLFLEHFKKVTPKEPAGHAPGQPVVTFLEELSTAGTKRPEWQRPRPPTPYPQRRKGQGRKLPKFGAAVPQVVTFLGSDAKCDWLVHDESQMSFDAADAAAEEEGMGPTDPSQAGDQEAVEAASSPSIAALLSEQEIAVEVDGSVQRLCWRSLDLPEGAKETGPLKSPPCNSAWGTIPPLATGQSFQTEDRPPTPLPGPKSYSPSETPKAPSPTGSPMGPAPTRPSPGKKATGTAQARPKVRKQGPAAAKSKEKLKSSGQPKVKVPKGKGQKQWPRSCGVASPLKLEGVPLFPPFEKVARPFYFGEPLEVPPSLDERAAIEEDATLAQNISKQDQEGPSPVQHRQWPAFQVADSCSRKCYCRHQEERKLPKNIVAWLNPSTNHLAEPPWVATALLAVSLVAGSKFCLDSYKQQHVTREDLAPSSKRPS</sequence>
<feature type="region of interest" description="Disordered" evidence="1">
    <location>
        <begin position="781"/>
        <end position="803"/>
    </location>
</feature>
<keyword evidence="2" id="KW-1185">Reference proteome</keyword>
<feature type="compositionally biased region" description="Polar residues" evidence="1">
    <location>
        <begin position="1"/>
        <end position="12"/>
    </location>
</feature>
<accession>A0AA97LGV3</accession>
<feature type="compositionally biased region" description="Polar residues" evidence="1">
    <location>
        <begin position="30"/>
        <end position="56"/>
    </location>
</feature>
<dbReference type="KEGG" id="emc:129342994"/>
<evidence type="ECO:0000313" key="2">
    <source>
        <dbReference type="Proteomes" id="UP001190640"/>
    </source>
</evidence>
<feature type="region of interest" description="Disordered" evidence="1">
    <location>
        <begin position="306"/>
        <end position="354"/>
    </location>
</feature>
<dbReference type="AlphaFoldDB" id="A0AA97LGV3"/>
<dbReference type="InterPro" id="IPR031400">
    <property type="entry name" value="GGN"/>
</dbReference>
<dbReference type="RefSeq" id="XP_054854929.1">
    <property type="nucleotide sequence ID" value="XM_054998954.1"/>
</dbReference>
<feature type="compositionally biased region" description="Basic residues" evidence="1">
    <location>
        <begin position="513"/>
        <end position="523"/>
    </location>
</feature>
<dbReference type="GO" id="GO:0006302">
    <property type="term" value="P:double-strand break repair"/>
    <property type="evidence" value="ECO:0007669"/>
    <property type="project" value="InterPro"/>
</dbReference>
<dbReference type="Proteomes" id="UP001190640">
    <property type="component" value="Chromosome 15"/>
</dbReference>
<proteinExistence type="predicted"/>
<evidence type="ECO:0000256" key="1">
    <source>
        <dbReference type="SAM" id="MobiDB-lite"/>
    </source>
</evidence>
<feature type="compositionally biased region" description="Low complexity" evidence="1">
    <location>
        <begin position="345"/>
        <end position="354"/>
    </location>
</feature>
<evidence type="ECO:0000313" key="3">
    <source>
        <dbReference type="RefSeq" id="XP_054854929.1"/>
    </source>
</evidence>
<dbReference type="GO" id="GO:0007276">
    <property type="term" value="P:gamete generation"/>
    <property type="evidence" value="ECO:0007669"/>
    <property type="project" value="InterPro"/>
</dbReference>
<feature type="region of interest" description="Disordered" evidence="1">
    <location>
        <begin position="1"/>
        <end position="113"/>
    </location>
</feature>
<feature type="compositionally biased region" description="Basic and acidic residues" evidence="1">
    <location>
        <begin position="13"/>
        <end position="28"/>
    </location>
</feature>
<organism evidence="2 3">
    <name type="scientific">Eublepharis macularius</name>
    <name type="common">Leopard gecko</name>
    <name type="synonym">Cyrtodactylus macularius</name>
    <dbReference type="NCBI Taxonomy" id="481883"/>
    <lineage>
        <taxon>Eukaryota</taxon>
        <taxon>Metazoa</taxon>
        <taxon>Chordata</taxon>
        <taxon>Craniata</taxon>
        <taxon>Vertebrata</taxon>
        <taxon>Euteleostomi</taxon>
        <taxon>Lepidosauria</taxon>
        <taxon>Squamata</taxon>
        <taxon>Bifurcata</taxon>
        <taxon>Gekkota</taxon>
        <taxon>Eublepharidae</taxon>
        <taxon>Eublepharinae</taxon>
        <taxon>Eublepharis</taxon>
    </lineage>
</organism>
<dbReference type="Pfam" id="PF15685">
    <property type="entry name" value="GGN"/>
    <property type="match status" value="1"/>
</dbReference>
<reference evidence="3" key="1">
    <citation type="submission" date="2025-08" db="UniProtKB">
        <authorList>
            <consortium name="RefSeq"/>
        </authorList>
    </citation>
    <scope>IDENTIFICATION</scope>
    <source>
        <tissue evidence="3">Blood</tissue>
    </source>
</reference>
<dbReference type="GeneID" id="129342994"/>
<feature type="region of interest" description="Disordered" evidence="1">
    <location>
        <begin position="620"/>
        <end position="737"/>
    </location>
</feature>
<feature type="region of interest" description="Disordered" evidence="1">
    <location>
        <begin position="494"/>
        <end position="523"/>
    </location>
</feature>
<feature type="region of interest" description="Disordered" evidence="1">
    <location>
        <begin position="126"/>
        <end position="188"/>
    </location>
</feature>
<dbReference type="PANTHER" id="PTHR47742">
    <property type="entry name" value="GAMETOGENETIN"/>
    <property type="match status" value="1"/>
</dbReference>
<dbReference type="PANTHER" id="PTHR47742:SF1">
    <property type="entry name" value="GAMETOGENETIN"/>
    <property type="match status" value="1"/>
</dbReference>
<dbReference type="CTD" id="199720"/>
<protein>
    <submittedName>
        <fullName evidence="3">Gametogenetin</fullName>
    </submittedName>
</protein>
<feature type="compositionally biased region" description="Polar residues" evidence="1">
    <location>
        <begin position="131"/>
        <end position="143"/>
    </location>
</feature>
<name>A0AA97LGV3_EUBMA</name>
<feature type="region of interest" description="Disordered" evidence="1">
    <location>
        <begin position="559"/>
        <end position="586"/>
    </location>
</feature>